<organism evidence="5 6">
    <name type="scientific">Alteriqipengyuania abyssalis</name>
    <dbReference type="NCBI Taxonomy" id="2860200"/>
    <lineage>
        <taxon>Bacteria</taxon>
        <taxon>Pseudomonadati</taxon>
        <taxon>Pseudomonadota</taxon>
        <taxon>Alphaproteobacteria</taxon>
        <taxon>Sphingomonadales</taxon>
        <taxon>Erythrobacteraceae</taxon>
        <taxon>Alteriqipengyuania</taxon>
    </lineage>
</organism>
<comment type="caution">
    <text evidence="1">Lacks conserved residue(s) required for the propagation of feature annotation.</text>
</comment>
<dbReference type="InterPro" id="IPR005330">
    <property type="entry name" value="MHYT_dom"/>
</dbReference>
<keyword evidence="6" id="KW-1185">Reference proteome</keyword>
<dbReference type="Pfam" id="PF00990">
    <property type="entry name" value="GGDEF"/>
    <property type="match status" value="1"/>
</dbReference>
<dbReference type="Gene3D" id="3.20.20.450">
    <property type="entry name" value="EAL domain"/>
    <property type="match status" value="1"/>
</dbReference>
<reference evidence="5 6" key="1">
    <citation type="submission" date="2021-07" db="EMBL/GenBank/DDBJ databases">
        <title>Alteriqipengyuania abyssalis NZ-12B nov, sp.nov isolated from deep sea sponge in pacific ocean.</title>
        <authorList>
            <person name="Tareen S."/>
            <person name="Wink J."/>
        </authorList>
    </citation>
    <scope>NUCLEOTIDE SEQUENCE [LARGE SCALE GENOMIC DNA]</scope>
    <source>
        <strain evidence="5 6">NZ-12B</strain>
    </source>
</reference>
<keyword evidence="1" id="KW-0812">Transmembrane</keyword>
<evidence type="ECO:0000259" key="4">
    <source>
        <dbReference type="PROSITE" id="PS50924"/>
    </source>
</evidence>
<dbReference type="PANTHER" id="PTHR44757:SF2">
    <property type="entry name" value="BIOFILM ARCHITECTURE MAINTENANCE PROTEIN MBAA"/>
    <property type="match status" value="1"/>
</dbReference>
<dbReference type="Gene3D" id="3.30.70.270">
    <property type="match status" value="1"/>
</dbReference>
<dbReference type="InterPro" id="IPR000160">
    <property type="entry name" value="GGDEF_dom"/>
</dbReference>
<feature type="transmembrane region" description="Helical" evidence="1">
    <location>
        <begin position="68"/>
        <end position="88"/>
    </location>
</feature>
<evidence type="ECO:0000256" key="1">
    <source>
        <dbReference type="PROSITE-ProRule" id="PRU00244"/>
    </source>
</evidence>
<dbReference type="InterPro" id="IPR035919">
    <property type="entry name" value="EAL_sf"/>
</dbReference>
<dbReference type="PANTHER" id="PTHR44757">
    <property type="entry name" value="DIGUANYLATE CYCLASE DGCP"/>
    <property type="match status" value="1"/>
</dbReference>
<feature type="transmembrane region" description="Helical" evidence="1">
    <location>
        <begin position="95"/>
        <end position="120"/>
    </location>
</feature>
<dbReference type="InterPro" id="IPR052155">
    <property type="entry name" value="Biofilm_reg_signaling"/>
</dbReference>
<dbReference type="InterPro" id="IPR001633">
    <property type="entry name" value="EAL_dom"/>
</dbReference>
<keyword evidence="1" id="KW-0472">Membrane</keyword>
<dbReference type="SUPFAM" id="SSF141868">
    <property type="entry name" value="EAL domain-like"/>
    <property type="match status" value="1"/>
</dbReference>
<evidence type="ECO:0000259" key="2">
    <source>
        <dbReference type="PROSITE" id="PS50883"/>
    </source>
</evidence>
<feature type="transmembrane region" description="Helical" evidence="1">
    <location>
        <begin position="199"/>
        <end position="223"/>
    </location>
</feature>
<protein>
    <submittedName>
        <fullName evidence="5">EAL domain-containing protein</fullName>
    </submittedName>
</protein>
<feature type="domain" description="EAL" evidence="2">
    <location>
        <begin position="411"/>
        <end position="661"/>
    </location>
</feature>
<keyword evidence="1" id="KW-1133">Transmembrane helix</keyword>
<dbReference type="PROSITE" id="PS50883">
    <property type="entry name" value="EAL"/>
    <property type="match status" value="1"/>
</dbReference>
<dbReference type="PROSITE" id="PS50887">
    <property type="entry name" value="GGDEF"/>
    <property type="match status" value="1"/>
</dbReference>
<dbReference type="InterPro" id="IPR029787">
    <property type="entry name" value="Nucleotide_cyclase"/>
</dbReference>
<proteinExistence type="predicted"/>
<dbReference type="EMBL" id="JAHWXP010000003">
    <property type="protein sequence ID" value="MBY8337939.1"/>
    <property type="molecule type" value="Genomic_DNA"/>
</dbReference>
<sequence>MLVLLAALLCVVGSYVSIQLFRRTLQAGGGSRFHWCFLASVCAGSSIWGTHFIAMLGYQPGVPVTFDATLTIISVVIAIFGVGIGLFLSTLRNRWFGALCGGGTIGLAIAAMHYVGMFAYRADGIVGWLPNYVALSLACAVVFGALAIDRLRVHDHEGHPWTATLLLVVAIVMLHFVGMAAFTVTPIAGFGSGPQSEVFVAMASAIAMAALLIVGTGISTYLVEMRTRVDAQDRLHHIAMHDTLTGLQNRHAFNGKLRRLCQRLVKGGPPFALLMVDLDRFKPINDSLGHPFGDKVLKAVSARLQEAVRDNDMVARIGGDEFAVIAPGVDDPSVARLLAERIVEVLSRPFVISGQVADLGASVGITLAPADGKDAETLTQQVDIALYHAKNEGRGRHCFFDPSLTETLRERRLLEADLRRACMREEFEVYFQPILDTATREFAGAEALVRWHSPERGVVSPVLFIPVAEELGLVTTIGALVLERACAEAATWPDGMTVAVNVSPVQMMGGRLASTVAQALHKSGLEPGRLEIEITETALVTDDELALRALEEVRALGVKISLDDFGTGYSSLSYLHRFPIDRIKIDASFVNQVPHDPGSASIVRAIAQLGESLQMEVTAEGIETDAQYSYVAEHGCRHMQGFLFSRPVDAATLARLFGTHEKNRSVA</sequence>
<dbReference type="CDD" id="cd01949">
    <property type="entry name" value="GGDEF"/>
    <property type="match status" value="1"/>
</dbReference>
<dbReference type="InterPro" id="IPR043128">
    <property type="entry name" value="Rev_trsase/Diguanyl_cyclase"/>
</dbReference>
<feature type="transmembrane region" description="Helical" evidence="1">
    <location>
        <begin position="163"/>
        <end position="187"/>
    </location>
</feature>
<dbReference type="SMART" id="SM00052">
    <property type="entry name" value="EAL"/>
    <property type="match status" value="1"/>
</dbReference>
<gene>
    <name evidence="5" type="ORF">KYN89_12890</name>
</gene>
<dbReference type="SMART" id="SM00267">
    <property type="entry name" value="GGDEF"/>
    <property type="match status" value="1"/>
</dbReference>
<dbReference type="Pfam" id="PF03707">
    <property type="entry name" value="MHYT"/>
    <property type="match status" value="2"/>
</dbReference>
<evidence type="ECO:0000313" key="5">
    <source>
        <dbReference type="EMBL" id="MBY8337939.1"/>
    </source>
</evidence>
<evidence type="ECO:0000259" key="3">
    <source>
        <dbReference type="PROSITE" id="PS50887"/>
    </source>
</evidence>
<feature type="transmembrane region" description="Helical" evidence="1">
    <location>
        <begin position="132"/>
        <end position="151"/>
    </location>
</feature>
<comment type="caution">
    <text evidence="5">The sequence shown here is derived from an EMBL/GenBank/DDBJ whole genome shotgun (WGS) entry which is preliminary data.</text>
</comment>
<accession>A0ABS7PFU7</accession>
<dbReference type="Proteomes" id="UP000759298">
    <property type="component" value="Unassembled WGS sequence"/>
</dbReference>
<dbReference type="PROSITE" id="PS50924">
    <property type="entry name" value="MHYT"/>
    <property type="match status" value="1"/>
</dbReference>
<dbReference type="Pfam" id="PF00563">
    <property type="entry name" value="EAL"/>
    <property type="match status" value="1"/>
</dbReference>
<feature type="domain" description="MHYT" evidence="4">
    <location>
        <begin position="1"/>
        <end position="185"/>
    </location>
</feature>
<dbReference type="RefSeq" id="WP_222825424.1">
    <property type="nucleotide sequence ID" value="NZ_JAHWXP010000003.1"/>
</dbReference>
<dbReference type="SUPFAM" id="SSF55073">
    <property type="entry name" value="Nucleotide cyclase"/>
    <property type="match status" value="1"/>
</dbReference>
<name>A0ABS7PFU7_9SPHN</name>
<dbReference type="CDD" id="cd01948">
    <property type="entry name" value="EAL"/>
    <property type="match status" value="1"/>
</dbReference>
<dbReference type="NCBIfam" id="TIGR00254">
    <property type="entry name" value="GGDEF"/>
    <property type="match status" value="1"/>
</dbReference>
<feature type="domain" description="GGDEF" evidence="3">
    <location>
        <begin position="269"/>
        <end position="402"/>
    </location>
</feature>
<evidence type="ECO:0000313" key="6">
    <source>
        <dbReference type="Proteomes" id="UP000759298"/>
    </source>
</evidence>